<protein>
    <submittedName>
        <fullName evidence="4">RNA polymerase subunit sigma-24</fullName>
    </submittedName>
</protein>
<dbReference type="NCBIfam" id="NF007214">
    <property type="entry name" value="PRK09636.1"/>
    <property type="match status" value="1"/>
</dbReference>
<dbReference type="InterPro" id="IPR014284">
    <property type="entry name" value="RNA_pol_sigma-70_dom"/>
</dbReference>
<dbReference type="Gene3D" id="1.10.1740.10">
    <property type="match status" value="1"/>
</dbReference>
<dbReference type="SUPFAM" id="SSF88659">
    <property type="entry name" value="Sigma3 and sigma4 domains of RNA polymerase sigma factors"/>
    <property type="match status" value="1"/>
</dbReference>
<gene>
    <name evidence="4" type="ORF">BK138_10070</name>
</gene>
<dbReference type="InterPro" id="IPR013325">
    <property type="entry name" value="RNA_pol_sigma_r2"/>
</dbReference>
<dbReference type="Pfam" id="PF04542">
    <property type="entry name" value="Sigma70_r2"/>
    <property type="match status" value="1"/>
</dbReference>
<organism evidence="4 5">
    <name type="scientific">Paenibacillus rhizosphaerae</name>
    <dbReference type="NCBI Taxonomy" id="297318"/>
    <lineage>
        <taxon>Bacteria</taxon>
        <taxon>Bacillati</taxon>
        <taxon>Bacillota</taxon>
        <taxon>Bacilli</taxon>
        <taxon>Bacillales</taxon>
        <taxon>Paenibacillaceae</taxon>
        <taxon>Paenibacillus</taxon>
    </lineage>
</organism>
<dbReference type="InterPro" id="IPR013249">
    <property type="entry name" value="RNA_pol_sigma70_r4_t2"/>
</dbReference>
<comment type="subunit">
    <text evidence="1">Interacts transiently with the RNA polymerase catalytic core formed by RpoA, RpoB, RpoC and RpoZ (2 alpha, 1 beta, 1 beta' and 1 omega subunit) to form the RNA polymerase holoenzyme that can initiate transcription.</text>
</comment>
<comment type="caution">
    <text evidence="4">The sequence shown here is derived from an EMBL/GenBank/DDBJ whole genome shotgun (WGS) entry which is preliminary data.</text>
</comment>
<dbReference type="PANTHER" id="PTHR30173">
    <property type="entry name" value="SIGMA 19 FACTOR"/>
    <property type="match status" value="1"/>
</dbReference>
<sequence length="287" mass="32466">MQDLYKQYKKLLFKLAYQLTGSVSDAEDAVQDVFVKVHDVPRERLTQPKAFLCKMVTNHCKDMMKSARKQREEYYGEWLPEPFLMLNDDSTEALERDDLLSYGMLVLLENLTTSERAVFILREALGFNYNEIAELMEKSEVSCRKLFSRASAKMGRIADEPVQIHPESQQWVHGFMGALKKGNMDQLLSLLDQDVVLVADGGGKVVATVHPVVSRERVGRYLLGGMRKAAMFGEGTTVEMGEVNGEAAILMRSEDSAVNGVLLFHFEDGKIHNIYIVRNPDKLGHIF</sequence>
<dbReference type="InterPro" id="IPR007627">
    <property type="entry name" value="RNA_pol_sigma70_r2"/>
</dbReference>
<dbReference type="SUPFAM" id="SSF54427">
    <property type="entry name" value="NTF2-like"/>
    <property type="match status" value="1"/>
</dbReference>
<dbReference type="Pfam" id="PF08281">
    <property type="entry name" value="Sigma70_r4_2"/>
    <property type="match status" value="1"/>
</dbReference>
<evidence type="ECO:0000259" key="3">
    <source>
        <dbReference type="Pfam" id="PF08281"/>
    </source>
</evidence>
<dbReference type="AlphaFoldDB" id="A0A1R1F4E2"/>
<dbReference type="RefSeq" id="WP_076168956.1">
    <property type="nucleotide sequence ID" value="NZ_MRTP01000001.1"/>
</dbReference>
<keyword evidence="5" id="KW-1185">Reference proteome</keyword>
<name>A0A1R1F4E2_9BACL</name>
<evidence type="ECO:0000313" key="4">
    <source>
        <dbReference type="EMBL" id="OMF58816.1"/>
    </source>
</evidence>
<dbReference type="Proteomes" id="UP000187172">
    <property type="component" value="Unassembled WGS sequence"/>
</dbReference>
<feature type="domain" description="RNA polymerase sigma factor 70 region 4 type 2" evidence="3">
    <location>
        <begin position="106"/>
        <end position="154"/>
    </location>
</feature>
<dbReference type="NCBIfam" id="TIGR02937">
    <property type="entry name" value="sigma70-ECF"/>
    <property type="match status" value="1"/>
</dbReference>
<evidence type="ECO:0000256" key="1">
    <source>
        <dbReference type="ARBA" id="ARBA00011344"/>
    </source>
</evidence>
<dbReference type="STRING" id="297318.BK138_10070"/>
<evidence type="ECO:0000313" key="5">
    <source>
        <dbReference type="Proteomes" id="UP000187172"/>
    </source>
</evidence>
<evidence type="ECO:0000259" key="2">
    <source>
        <dbReference type="Pfam" id="PF04542"/>
    </source>
</evidence>
<dbReference type="InterPro" id="IPR013324">
    <property type="entry name" value="RNA_pol_sigma_r3/r4-like"/>
</dbReference>
<dbReference type="InterPro" id="IPR052704">
    <property type="entry name" value="ECF_Sigma-70_Domain"/>
</dbReference>
<dbReference type="GO" id="GO:0016987">
    <property type="term" value="F:sigma factor activity"/>
    <property type="evidence" value="ECO:0007669"/>
    <property type="project" value="InterPro"/>
</dbReference>
<dbReference type="InterPro" id="IPR036388">
    <property type="entry name" value="WH-like_DNA-bd_sf"/>
</dbReference>
<dbReference type="Gene3D" id="3.10.450.50">
    <property type="match status" value="1"/>
</dbReference>
<accession>A0A1R1F4E2</accession>
<dbReference type="EMBL" id="MRTP01000001">
    <property type="protein sequence ID" value="OMF58816.1"/>
    <property type="molecule type" value="Genomic_DNA"/>
</dbReference>
<dbReference type="Gene3D" id="1.10.10.10">
    <property type="entry name" value="Winged helix-like DNA-binding domain superfamily/Winged helix DNA-binding domain"/>
    <property type="match status" value="1"/>
</dbReference>
<dbReference type="GO" id="GO:0006352">
    <property type="term" value="P:DNA-templated transcription initiation"/>
    <property type="evidence" value="ECO:0007669"/>
    <property type="project" value="InterPro"/>
</dbReference>
<proteinExistence type="predicted"/>
<reference evidence="4 5" key="1">
    <citation type="submission" date="2016-11" db="EMBL/GenBank/DDBJ databases">
        <title>Paenibacillus species isolates.</title>
        <authorList>
            <person name="Beno S.M."/>
        </authorList>
    </citation>
    <scope>NUCLEOTIDE SEQUENCE [LARGE SCALE GENOMIC DNA]</scope>
    <source>
        <strain evidence="4 5">FSL R5-0378</strain>
    </source>
</reference>
<dbReference type="InterPro" id="IPR032710">
    <property type="entry name" value="NTF2-like_dom_sf"/>
</dbReference>
<feature type="domain" description="RNA polymerase sigma-70 region 2" evidence="2">
    <location>
        <begin position="4"/>
        <end position="69"/>
    </location>
</feature>
<dbReference type="GO" id="GO:0003677">
    <property type="term" value="F:DNA binding"/>
    <property type="evidence" value="ECO:0007669"/>
    <property type="project" value="InterPro"/>
</dbReference>
<dbReference type="PANTHER" id="PTHR30173:SF36">
    <property type="entry name" value="ECF RNA POLYMERASE SIGMA FACTOR SIGJ"/>
    <property type="match status" value="1"/>
</dbReference>
<dbReference type="SUPFAM" id="SSF88946">
    <property type="entry name" value="Sigma2 domain of RNA polymerase sigma factors"/>
    <property type="match status" value="1"/>
</dbReference>